<gene>
    <name evidence="1" type="ORF">CWM47_21165</name>
</gene>
<evidence type="ECO:0000313" key="2">
    <source>
        <dbReference type="Proteomes" id="UP000232883"/>
    </source>
</evidence>
<proteinExistence type="predicted"/>
<evidence type="ECO:0000313" key="1">
    <source>
        <dbReference type="EMBL" id="AUD04119.1"/>
    </source>
</evidence>
<dbReference type="AlphaFoldDB" id="A0A2K8Z2R3"/>
<dbReference type="Proteomes" id="UP000232883">
    <property type="component" value="Chromosome"/>
</dbReference>
<organism evidence="1 2">
    <name type="scientific">Spirosoma pollinicola</name>
    <dbReference type="NCBI Taxonomy" id="2057025"/>
    <lineage>
        <taxon>Bacteria</taxon>
        <taxon>Pseudomonadati</taxon>
        <taxon>Bacteroidota</taxon>
        <taxon>Cytophagia</taxon>
        <taxon>Cytophagales</taxon>
        <taxon>Cytophagaceae</taxon>
        <taxon>Spirosoma</taxon>
    </lineage>
</organism>
<reference evidence="1 2" key="1">
    <citation type="submission" date="2017-11" db="EMBL/GenBank/DDBJ databases">
        <title>Taxonomic description and genome sequences of Spirosoma HA7 sp. nov., isolated from pollen microhabitat of Corylus avellana.</title>
        <authorList>
            <person name="Ambika Manirajan B."/>
            <person name="Suarez C."/>
            <person name="Ratering S."/>
            <person name="Geissler-Plaum R."/>
            <person name="Cardinale M."/>
            <person name="Sylvia S."/>
        </authorList>
    </citation>
    <scope>NUCLEOTIDE SEQUENCE [LARGE SCALE GENOMIC DNA]</scope>
    <source>
        <strain evidence="1 2">HA7</strain>
    </source>
</reference>
<accession>A0A2K8Z2R3</accession>
<dbReference type="KEGG" id="spir:CWM47_21165"/>
<sequence>MFKADMSFKDPDTLFGYRLQNEPVLARLYEVQGDSLLVYISDKLERQQGVILVLQTANCNELRFVGTGKGNDVKIELTR</sequence>
<dbReference type="EMBL" id="CP025096">
    <property type="protein sequence ID" value="AUD04119.1"/>
    <property type="molecule type" value="Genomic_DNA"/>
</dbReference>
<keyword evidence="2" id="KW-1185">Reference proteome</keyword>
<protein>
    <submittedName>
        <fullName evidence="1">Uncharacterized protein</fullName>
    </submittedName>
</protein>
<name>A0A2K8Z2R3_9BACT</name>